<organism evidence="2 3">
    <name type="scientific">Mycoplasmopsis glycophila</name>
    <dbReference type="NCBI Taxonomy" id="171285"/>
    <lineage>
        <taxon>Bacteria</taxon>
        <taxon>Bacillati</taxon>
        <taxon>Mycoplasmatota</taxon>
        <taxon>Mycoplasmoidales</taxon>
        <taxon>Metamycoplasmataceae</taxon>
        <taxon>Mycoplasmopsis</taxon>
    </lineage>
</organism>
<dbReference type="AlphaFoldDB" id="A0A449AWM6"/>
<sequence>MRHLYKIFNNNLYKTNLRFLNIMQLFDSLALFLCFFGVFYTFFLHHIQLEIGTLNVIKQSGAYYQVITTIFVLALFLFVIKEILLITLLVINKSKSPENFYGIFWSLILPFWFESLLKQQLISIFYDNEDFAKAMSNKVANNYFIFIFLTVVYIVLMVIDAQVLKMYFYYAYYKYYWIHALYLTFIFSLVLLSILLNSFIKIRKIKEKTRKKVSAKLIFMPWKLD</sequence>
<name>A0A449AWM6_9BACT</name>
<proteinExistence type="predicted"/>
<keyword evidence="1" id="KW-0812">Transmembrane</keyword>
<dbReference type="EMBL" id="LR215024">
    <property type="protein sequence ID" value="VEU71216.1"/>
    <property type="molecule type" value="Genomic_DNA"/>
</dbReference>
<evidence type="ECO:0000256" key="1">
    <source>
        <dbReference type="SAM" id="Phobius"/>
    </source>
</evidence>
<protein>
    <submittedName>
        <fullName evidence="2">Uncharacterized protein</fullName>
    </submittedName>
</protein>
<dbReference type="KEGG" id="mgly:NCTC10194_00724"/>
<keyword evidence="3" id="KW-1185">Reference proteome</keyword>
<keyword evidence="1" id="KW-0472">Membrane</keyword>
<feature type="transmembrane region" description="Helical" evidence="1">
    <location>
        <begin position="20"/>
        <end position="43"/>
    </location>
</feature>
<keyword evidence="1" id="KW-1133">Transmembrane helix</keyword>
<dbReference type="Proteomes" id="UP000290815">
    <property type="component" value="Chromosome"/>
</dbReference>
<feature type="transmembrane region" description="Helical" evidence="1">
    <location>
        <begin position="63"/>
        <end position="91"/>
    </location>
</feature>
<evidence type="ECO:0000313" key="2">
    <source>
        <dbReference type="EMBL" id="VEU71216.1"/>
    </source>
</evidence>
<gene>
    <name evidence="2" type="ORF">NCTC10194_00724</name>
</gene>
<evidence type="ECO:0000313" key="3">
    <source>
        <dbReference type="Proteomes" id="UP000290815"/>
    </source>
</evidence>
<accession>A0A449AWM6</accession>
<feature type="transmembrane region" description="Helical" evidence="1">
    <location>
        <begin position="143"/>
        <end position="164"/>
    </location>
</feature>
<feature type="transmembrane region" description="Helical" evidence="1">
    <location>
        <begin position="176"/>
        <end position="200"/>
    </location>
</feature>
<reference evidence="2 3" key="1">
    <citation type="submission" date="2019-01" db="EMBL/GenBank/DDBJ databases">
        <authorList>
            <consortium name="Pathogen Informatics"/>
        </authorList>
    </citation>
    <scope>NUCLEOTIDE SEQUENCE [LARGE SCALE GENOMIC DNA]</scope>
    <source>
        <strain evidence="2 3">NCTC10194</strain>
    </source>
</reference>